<feature type="domain" description="Putative regulatory protein FmdB zinc ribbon" evidence="1">
    <location>
        <begin position="1"/>
        <end position="43"/>
    </location>
</feature>
<dbReference type="SMART" id="SM00834">
    <property type="entry name" value="CxxC_CXXC_SSSS"/>
    <property type="match status" value="1"/>
</dbReference>
<comment type="caution">
    <text evidence="2">The sequence shown here is derived from an EMBL/GenBank/DDBJ whole genome shotgun (WGS) entry which is preliminary data.</text>
</comment>
<accession>A0A7V3RG71</accession>
<gene>
    <name evidence="2" type="ORF">ENX68_00655</name>
</gene>
<reference evidence="2" key="1">
    <citation type="journal article" date="2020" name="mSystems">
        <title>Genome- and Community-Level Interaction Insights into Carbon Utilization and Element Cycling Functions of Hydrothermarchaeota in Hydrothermal Sediment.</title>
        <authorList>
            <person name="Zhou Z."/>
            <person name="Liu Y."/>
            <person name="Xu W."/>
            <person name="Pan J."/>
            <person name="Luo Z.H."/>
            <person name="Li M."/>
        </authorList>
    </citation>
    <scope>NUCLEOTIDE SEQUENCE [LARGE SCALE GENOMIC DNA]</scope>
    <source>
        <strain evidence="2">SpSt-961</strain>
    </source>
</reference>
<evidence type="ECO:0000259" key="1">
    <source>
        <dbReference type="SMART" id="SM00834"/>
    </source>
</evidence>
<evidence type="ECO:0000313" key="2">
    <source>
        <dbReference type="EMBL" id="HGE77496.1"/>
    </source>
</evidence>
<sequence length="75" mass="8211">MPIFEFLCKKCSNKFEDLILKNDDLKDIQCPRCGAKEIEKLFSLFGFCGTGNGDSKSNSLSSCSGCQRTTCAGCK</sequence>
<organism evidence="2">
    <name type="scientific">candidate division WOR-3 bacterium</name>
    <dbReference type="NCBI Taxonomy" id="2052148"/>
    <lineage>
        <taxon>Bacteria</taxon>
        <taxon>Bacteria division WOR-3</taxon>
    </lineage>
</organism>
<name>A0A7V3RG71_UNCW3</name>
<proteinExistence type="predicted"/>
<dbReference type="AlphaFoldDB" id="A0A7V3RG71"/>
<dbReference type="NCBIfam" id="TIGR02605">
    <property type="entry name" value="CxxC_CxxC_SSSS"/>
    <property type="match status" value="1"/>
</dbReference>
<protein>
    <submittedName>
        <fullName evidence="2">Zinc ribbon domain-containing protein</fullName>
    </submittedName>
</protein>
<dbReference type="Pfam" id="PF09723">
    <property type="entry name" value="Zn_ribbon_8"/>
    <property type="match status" value="1"/>
</dbReference>
<dbReference type="EMBL" id="DTOZ01000025">
    <property type="protein sequence ID" value="HGE77496.1"/>
    <property type="molecule type" value="Genomic_DNA"/>
</dbReference>
<dbReference type="InterPro" id="IPR013429">
    <property type="entry name" value="Regulatory_FmdB_Zinc_ribbon"/>
</dbReference>